<dbReference type="RefSeq" id="XP_033378243.1">
    <property type="nucleotide sequence ID" value="XM_033529353.1"/>
</dbReference>
<dbReference type="AlphaFoldDB" id="A0A6A5XAV8"/>
<keyword evidence="3" id="KW-1185">Reference proteome</keyword>
<feature type="region of interest" description="Disordered" evidence="1">
    <location>
        <begin position="578"/>
        <end position="715"/>
    </location>
</feature>
<reference evidence="2" key="1">
    <citation type="journal article" date="2020" name="Stud. Mycol.">
        <title>101 Dothideomycetes genomes: a test case for predicting lifestyles and emergence of pathogens.</title>
        <authorList>
            <person name="Haridas S."/>
            <person name="Albert R."/>
            <person name="Binder M."/>
            <person name="Bloem J."/>
            <person name="Labutti K."/>
            <person name="Salamov A."/>
            <person name="Andreopoulos B."/>
            <person name="Baker S."/>
            <person name="Barry K."/>
            <person name="Bills G."/>
            <person name="Bluhm B."/>
            <person name="Cannon C."/>
            <person name="Castanera R."/>
            <person name="Culley D."/>
            <person name="Daum C."/>
            <person name="Ezra D."/>
            <person name="Gonzalez J."/>
            <person name="Henrissat B."/>
            <person name="Kuo A."/>
            <person name="Liang C."/>
            <person name="Lipzen A."/>
            <person name="Lutzoni F."/>
            <person name="Magnuson J."/>
            <person name="Mondo S."/>
            <person name="Nolan M."/>
            <person name="Ohm R."/>
            <person name="Pangilinan J."/>
            <person name="Park H.-J."/>
            <person name="Ramirez L."/>
            <person name="Alfaro M."/>
            <person name="Sun H."/>
            <person name="Tritt A."/>
            <person name="Yoshinaga Y."/>
            <person name="Zwiers L.-H."/>
            <person name="Turgeon B."/>
            <person name="Goodwin S."/>
            <person name="Spatafora J."/>
            <person name="Crous P."/>
            <person name="Grigoriev I."/>
        </authorList>
    </citation>
    <scope>NUCLEOTIDE SEQUENCE</scope>
    <source>
        <strain evidence="2">CBS 175.79</strain>
    </source>
</reference>
<dbReference type="GeneID" id="54286750"/>
<feature type="compositionally biased region" description="Polar residues" evidence="1">
    <location>
        <begin position="414"/>
        <end position="444"/>
    </location>
</feature>
<accession>A0A6A5XAV8</accession>
<proteinExistence type="predicted"/>
<dbReference type="EMBL" id="ML978077">
    <property type="protein sequence ID" value="KAF2009904.1"/>
    <property type="molecule type" value="Genomic_DNA"/>
</dbReference>
<feature type="compositionally biased region" description="Basic residues" evidence="1">
    <location>
        <begin position="625"/>
        <end position="635"/>
    </location>
</feature>
<feature type="compositionally biased region" description="Low complexity" evidence="1">
    <location>
        <begin position="452"/>
        <end position="466"/>
    </location>
</feature>
<dbReference type="Proteomes" id="UP000799778">
    <property type="component" value="Unassembled WGS sequence"/>
</dbReference>
<evidence type="ECO:0000313" key="2">
    <source>
        <dbReference type="EMBL" id="KAF2009904.1"/>
    </source>
</evidence>
<name>A0A6A5XAV8_9PLEO</name>
<protein>
    <submittedName>
        <fullName evidence="2">Uncharacterized protein</fullName>
    </submittedName>
</protein>
<sequence>MEEEFAAALTTLSIANAGVDARNTHRMIVAGNVNFDKEVSYDPQEKIIILNYDTRKTHDSAFAHEQIQRFSIRRSQSLKVQLNIFAGPRLPLLLMVKDWIAESLGDHMGTVKHLQLVIVRSGEFINGQWRIPDMDLEHFPPLVHFVRSILEVLPNYLKIEWGCTSAYERALRTYYHSRADLNATIAYEVNWNDGIQAFSKVVDRETLWRIEKECRSQREDALGMNPTAVSFQPRPYMRRLGYYQAHPSEPLNSFHGQLHEVDRRRGSWNGHGGDYVYVPFVNHSASAMVEPHVPGFAPPIPPPQTQHGYGVPLQSVPNDRFNVQHVGQPAPPHRGAYPIYYLNQEQRPHGMRGRTAAYPTGEPSSHPQNYRRATRNSRRGSTLLDDTLQGGHRNGQNGQQHGPRNGRQNGHQIGYQSSRRMGYQNGRNNMYQNGPPNVYQSGYQNGYWHGPQNGYQNGYQNDNRNGPRNGYENGRRSDMSDGGFRNPGYPIDHHGREPFAKSPFGNVNMMPSNASYTPTELYKLATFSNPLSHDNPFYDAYADFYAMGHAYATGNNLHQRRTEAPSLYDAPAHYLDPAFQLGQTPRPGSHREGQSLDAGAPHPPDDLSFPGLGDAPAGPMETGRPKKYKNRKSRKDLHIDTSATVPIRDQSEDSSIQSGPLGSPFVTPPEYNYSSGSQGPSRFYDTEPSPRTPESTQADPNALEQFPDFDPNVQF</sequence>
<organism evidence="2 3">
    <name type="scientific">Aaosphaeria arxii CBS 175.79</name>
    <dbReference type="NCBI Taxonomy" id="1450172"/>
    <lineage>
        <taxon>Eukaryota</taxon>
        <taxon>Fungi</taxon>
        <taxon>Dikarya</taxon>
        <taxon>Ascomycota</taxon>
        <taxon>Pezizomycotina</taxon>
        <taxon>Dothideomycetes</taxon>
        <taxon>Pleosporomycetidae</taxon>
        <taxon>Pleosporales</taxon>
        <taxon>Pleosporales incertae sedis</taxon>
        <taxon>Aaosphaeria</taxon>
    </lineage>
</organism>
<gene>
    <name evidence="2" type="ORF">BU24DRAFT_427937</name>
</gene>
<feature type="compositionally biased region" description="Low complexity" evidence="1">
    <location>
        <begin position="389"/>
        <end position="410"/>
    </location>
</feature>
<evidence type="ECO:0000313" key="3">
    <source>
        <dbReference type="Proteomes" id="UP000799778"/>
    </source>
</evidence>
<dbReference type="OrthoDB" id="10672081at2759"/>
<feature type="region of interest" description="Disordered" evidence="1">
    <location>
        <begin position="349"/>
        <end position="505"/>
    </location>
</feature>
<evidence type="ECO:0000256" key="1">
    <source>
        <dbReference type="SAM" id="MobiDB-lite"/>
    </source>
</evidence>